<organism evidence="1 2">
    <name type="scientific">Autumnicola tepida</name>
    <dbReference type="NCBI Taxonomy" id="3075595"/>
    <lineage>
        <taxon>Bacteria</taxon>
        <taxon>Pseudomonadati</taxon>
        <taxon>Bacteroidota</taxon>
        <taxon>Flavobacteriia</taxon>
        <taxon>Flavobacteriales</taxon>
        <taxon>Flavobacteriaceae</taxon>
        <taxon>Autumnicola</taxon>
    </lineage>
</organism>
<accession>A0ABU3CBX0</accession>
<sequence>MESLTFNPEITMSTTNTNSLKPIPGKLSKGQAYVLFNHHSREDVRQTIHYLQMTYKIRPNLSDEEAVKRHNLTKEQIRELFRSYGSPEGYEEI</sequence>
<protein>
    <submittedName>
        <fullName evidence="1">Uncharacterized protein</fullName>
    </submittedName>
</protein>
<comment type="caution">
    <text evidence="1">The sequence shown here is derived from an EMBL/GenBank/DDBJ whole genome shotgun (WGS) entry which is preliminary data.</text>
</comment>
<evidence type="ECO:0000313" key="1">
    <source>
        <dbReference type="EMBL" id="MDT0643707.1"/>
    </source>
</evidence>
<proteinExistence type="predicted"/>
<evidence type="ECO:0000313" key="2">
    <source>
        <dbReference type="Proteomes" id="UP001262889"/>
    </source>
</evidence>
<name>A0ABU3CBX0_9FLAO</name>
<reference evidence="1 2" key="1">
    <citation type="submission" date="2023-09" db="EMBL/GenBank/DDBJ databases">
        <authorList>
            <person name="Rey-Velasco X."/>
        </authorList>
    </citation>
    <scope>NUCLEOTIDE SEQUENCE [LARGE SCALE GENOMIC DNA]</scope>
    <source>
        <strain evidence="1 2">F363</strain>
    </source>
</reference>
<gene>
    <name evidence="1" type="ORF">RM553_12765</name>
</gene>
<dbReference type="EMBL" id="JAVRHQ010000015">
    <property type="protein sequence ID" value="MDT0643707.1"/>
    <property type="molecule type" value="Genomic_DNA"/>
</dbReference>
<dbReference type="Proteomes" id="UP001262889">
    <property type="component" value="Unassembled WGS sequence"/>
</dbReference>
<dbReference type="RefSeq" id="WP_311535325.1">
    <property type="nucleotide sequence ID" value="NZ_JAVRHQ010000015.1"/>
</dbReference>
<keyword evidence="2" id="KW-1185">Reference proteome</keyword>